<dbReference type="RefSeq" id="XP_025353711.1">
    <property type="nucleotide sequence ID" value="XM_025499042.1"/>
</dbReference>
<evidence type="ECO:0000256" key="1">
    <source>
        <dbReference type="ARBA" id="ARBA00004141"/>
    </source>
</evidence>
<keyword evidence="3 9" id="KW-0812">Transmembrane</keyword>
<gene>
    <name evidence="10" type="ORF">FA14DRAFT_161278</name>
</gene>
<keyword evidence="4" id="KW-0378">Hydrolase</keyword>
<comment type="similarity">
    <text evidence="2">Belongs to the alkaline ceramidase family.</text>
</comment>
<dbReference type="Proteomes" id="UP000245771">
    <property type="component" value="Unassembled WGS sequence"/>
</dbReference>
<dbReference type="Pfam" id="PF05875">
    <property type="entry name" value="Ceramidase"/>
    <property type="match status" value="1"/>
</dbReference>
<evidence type="ECO:0000256" key="7">
    <source>
        <dbReference type="PIRSR" id="PIRSR608901-1"/>
    </source>
</evidence>
<organism evidence="10 11">
    <name type="scientific">Meira miltonrushii</name>
    <dbReference type="NCBI Taxonomy" id="1280837"/>
    <lineage>
        <taxon>Eukaryota</taxon>
        <taxon>Fungi</taxon>
        <taxon>Dikarya</taxon>
        <taxon>Basidiomycota</taxon>
        <taxon>Ustilaginomycotina</taxon>
        <taxon>Exobasidiomycetes</taxon>
        <taxon>Exobasidiales</taxon>
        <taxon>Brachybasidiaceae</taxon>
        <taxon>Meira</taxon>
    </lineage>
</organism>
<feature type="binding site" evidence="8">
    <location>
        <position position="230"/>
    </location>
    <ligand>
        <name>Zn(2+)</name>
        <dbReference type="ChEBI" id="CHEBI:29105"/>
        <note>catalytic</note>
    </ligand>
</feature>
<feature type="transmembrane region" description="Helical" evidence="9">
    <location>
        <begin position="150"/>
        <end position="169"/>
    </location>
</feature>
<evidence type="ECO:0000313" key="11">
    <source>
        <dbReference type="Proteomes" id="UP000245771"/>
    </source>
</evidence>
<dbReference type="PANTHER" id="PTHR46187">
    <property type="entry name" value="ALKALINE CERAMIDASE 3"/>
    <property type="match status" value="1"/>
</dbReference>
<comment type="cofactor">
    <cofactor evidence="8">
        <name>Zn(2+)</name>
        <dbReference type="ChEBI" id="CHEBI:29105"/>
    </cofactor>
</comment>
<feature type="transmembrane region" description="Helical" evidence="9">
    <location>
        <begin position="232"/>
        <end position="252"/>
    </location>
</feature>
<reference evidence="10 11" key="1">
    <citation type="journal article" date="2018" name="Mol. Biol. Evol.">
        <title>Broad Genomic Sampling Reveals a Smut Pathogenic Ancestry of the Fungal Clade Ustilaginomycotina.</title>
        <authorList>
            <person name="Kijpornyongpan T."/>
            <person name="Mondo S.J."/>
            <person name="Barry K."/>
            <person name="Sandor L."/>
            <person name="Lee J."/>
            <person name="Lipzen A."/>
            <person name="Pangilinan J."/>
            <person name="LaButti K."/>
            <person name="Hainaut M."/>
            <person name="Henrissat B."/>
            <person name="Grigoriev I.V."/>
            <person name="Spatafora J.W."/>
            <person name="Aime M.C."/>
        </authorList>
    </citation>
    <scope>NUCLEOTIDE SEQUENCE [LARGE SCALE GENOMIC DNA]</scope>
    <source>
        <strain evidence="10 11">MCA 3882</strain>
    </source>
</reference>
<evidence type="ECO:0000256" key="2">
    <source>
        <dbReference type="ARBA" id="ARBA00009780"/>
    </source>
</evidence>
<evidence type="ECO:0000256" key="8">
    <source>
        <dbReference type="PIRSR" id="PIRSR608901-2"/>
    </source>
</evidence>
<dbReference type="STRING" id="1280837.A0A316V719"/>
<protein>
    <submittedName>
        <fullName evidence="10">Alkaline phytoceramidase</fullName>
    </submittedName>
</protein>
<dbReference type="InParanoid" id="A0A316V719"/>
<feature type="binding site" evidence="8">
    <location>
        <position position="84"/>
    </location>
    <ligand>
        <name>Zn(2+)</name>
        <dbReference type="ChEBI" id="CHEBI:29105"/>
        <note>catalytic</note>
    </ligand>
</feature>
<evidence type="ECO:0000256" key="3">
    <source>
        <dbReference type="ARBA" id="ARBA00022692"/>
    </source>
</evidence>
<proteinExistence type="inferred from homology"/>
<dbReference type="EMBL" id="KZ819604">
    <property type="protein sequence ID" value="PWN33409.1"/>
    <property type="molecule type" value="Genomic_DNA"/>
</dbReference>
<keyword evidence="7" id="KW-0106">Calcium</keyword>
<dbReference type="OrthoDB" id="187171at2759"/>
<keyword evidence="7" id="KW-0479">Metal-binding</keyword>
<sequence>MAWIDQKNLPEGYWGSITSSLVWCEEKYYWSKYIAEPVNTLTNFYIIGLSALGAIHTIRLNMPLRFVLCYLGGAMIGIGSFAFHATLKYEAQMLDELPMIYTMAIYLYCVTETSPGYSKSKYGLALPLGLTALVAFVTVTYVYYNNPVFHQISYAIMQVWGTIQVVSLLNSKQAKLTKQQRSEISHQLFVGSAIFVMAFVIWNIDNICCGWLRGLRQKVGYPAALLLEGHGWWHLGTGLGSYMVIAASQRLVMSVKEGSADNFAFSYRLGIHPFVERLKPFKQNGSSVINGKDQKVQ</sequence>
<feature type="binding site" evidence="7">
    <location>
        <position position="23"/>
    </location>
    <ligand>
        <name>Ca(2+)</name>
        <dbReference type="ChEBI" id="CHEBI:29108"/>
    </ligand>
</feature>
<dbReference type="GeneID" id="37020823"/>
<dbReference type="GO" id="GO:0005789">
    <property type="term" value="C:endoplasmic reticulum membrane"/>
    <property type="evidence" value="ECO:0007669"/>
    <property type="project" value="TreeGrafter"/>
</dbReference>
<dbReference type="GO" id="GO:0046872">
    <property type="term" value="F:metal ion binding"/>
    <property type="evidence" value="ECO:0007669"/>
    <property type="project" value="UniProtKB-KW"/>
</dbReference>
<name>A0A316V719_9BASI</name>
<dbReference type="GO" id="GO:0046513">
    <property type="term" value="P:ceramide biosynthetic process"/>
    <property type="evidence" value="ECO:0007669"/>
    <property type="project" value="TreeGrafter"/>
</dbReference>
<feature type="transmembrane region" description="Helical" evidence="9">
    <location>
        <begin position="99"/>
        <end position="117"/>
    </location>
</feature>
<dbReference type="GO" id="GO:0016811">
    <property type="term" value="F:hydrolase activity, acting on carbon-nitrogen (but not peptide) bonds, in linear amides"/>
    <property type="evidence" value="ECO:0007669"/>
    <property type="project" value="InterPro"/>
</dbReference>
<evidence type="ECO:0000256" key="5">
    <source>
        <dbReference type="ARBA" id="ARBA00022989"/>
    </source>
</evidence>
<dbReference type="PANTHER" id="PTHR46187:SF3">
    <property type="entry name" value="ALKALINE CERAMIDASE 3"/>
    <property type="match status" value="1"/>
</dbReference>
<feature type="transmembrane region" description="Helical" evidence="9">
    <location>
        <begin position="124"/>
        <end position="144"/>
    </location>
</feature>
<feature type="binding site" evidence="7">
    <location>
        <position position="36"/>
    </location>
    <ligand>
        <name>Ca(2+)</name>
        <dbReference type="ChEBI" id="CHEBI:29108"/>
    </ligand>
</feature>
<feature type="binding site" evidence="7">
    <location>
        <position position="25"/>
    </location>
    <ligand>
        <name>Ca(2+)</name>
        <dbReference type="ChEBI" id="CHEBI:29108"/>
    </ligand>
</feature>
<keyword evidence="6 9" id="KW-0472">Membrane</keyword>
<dbReference type="AlphaFoldDB" id="A0A316V719"/>
<evidence type="ECO:0000313" key="10">
    <source>
        <dbReference type="EMBL" id="PWN33409.1"/>
    </source>
</evidence>
<evidence type="ECO:0000256" key="4">
    <source>
        <dbReference type="ARBA" id="ARBA00022801"/>
    </source>
</evidence>
<comment type="subcellular location">
    <subcellularLocation>
        <location evidence="1">Membrane</location>
        <topology evidence="1">Multi-pass membrane protein</topology>
    </subcellularLocation>
</comment>
<accession>A0A316V719</accession>
<keyword evidence="11" id="KW-1185">Reference proteome</keyword>
<dbReference type="InterPro" id="IPR008901">
    <property type="entry name" value="ACER"/>
</dbReference>
<keyword evidence="5 9" id="KW-1133">Transmembrane helix</keyword>
<feature type="binding site" evidence="8">
    <location>
        <position position="234"/>
    </location>
    <ligand>
        <name>Zn(2+)</name>
        <dbReference type="ChEBI" id="CHEBI:29105"/>
        <note>catalytic</note>
    </ligand>
</feature>
<keyword evidence="8" id="KW-0862">Zinc</keyword>
<feature type="transmembrane region" description="Helical" evidence="9">
    <location>
        <begin position="189"/>
        <end position="212"/>
    </location>
</feature>
<evidence type="ECO:0000256" key="9">
    <source>
        <dbReference type="SAM" id="Phobius"/>
    </source>
</evidence>
<feature type="transmembrane region" description="Helical" evidence="9">
    <location>
        <begin position="67"/>
        <end position="87"/>
    </location>
</feature>
<evidence type="ECO:0000256" key="6">
    <source>
        <dbReference type="ARBA" id="ARBA00023136"/>
    </source>
</evidence>
<dbReference type="GO" id="GO:0046514">
    <property type="term" value="P:ceramide catabolic process"/>
    <property type="evidence" value="ECO:0007669"/>
    <property type="project" value="TreeGrafter"/>
</dbReference>